<feature type="signal peptide" evidence="10">
    <location>
        <begin position="1"/>
        <end position="16"/>
    </location>
</feature>
<evidence type="ECO:0000256" key="6">
    <source>
        <dbReference type="ARBA" id="ARBA00023157"/>
    </source>
</evidence>
<feature type="domain" description="WSC" evidence="12">
    <location>
        <begin position="25"/>
        <end position="121"/>
    </location>
</feature>
<comment type="caution">
    <text evidence="13">The sequence shown here is derived from an EMBL/GenBank/DDBJ whole genome shotgun (WGS) entry which is preliminary data.</text>
</comment>
<dbReference type="PANTHER" id="PTHR24269:SF16">
    <property type="entry name" value="PROTEIN SLG1"/>
    <property type="match status" value="1"/>
</dbReference>
<dbReference type="SMART" id="SM00032">
    <property type="entry name" value="CCP"/>
    <property type="match status" value="1"/>
</dbReference>
<dbReference type="Pfam" id="PF01822">
    <property type="entry name" value="WSC"/>
    <property type="match status" value="1"/>
</dbReference>
<keyword evidence="6" id="KW-1015">Disulfide bond</keyword>
<keyword evidence="2" id="KW-0812">Transmembrane</keyword>
<evidence type="ECO:0000256" key="9">
    <source>
        <dbReference type="SAM" id="MobiDB-lite"/>
    </source>
</evidence>
<evidence type="ECO:0000256" key="7">
    <source>
        <dbReference type="ARBA" id="ARBA00023180"/>
    </source>
</evidence>
<name>A0A9Q1BUZ6_HOLLE</name>
<dbReference type="AlphaFoldDB" id="A0A9Q1BUZ6"/>
<dbReference type="InterPro" id="IPR051836">
    <property type="entry name" value="Kremen_rcpt"/>
</dbReference>
<evidence type="ECO:0000256" key="1">
    <source>
        <dbReference type="ARBA" id="ARBA00004167"/>
    </source>
</evidence>
<feature type="region of interest" description="Disordered" evidence="9">
    <location>
        <begin position="182"/>
        <end position="231"/>
    </location>
</feature>
<dbReference type="SMART" id="SM00321">
    <property type="entry name" value="WSC"/>
    <property type="match status" value="1"/>
</dbReference>
<evidence type="ECO:0000313" key="14">
    <source>
        <dbReference type="Proteomes" id="UP001152320"/>
    </source>
</evidence>
<dbReference type="PANTHER" id="PTHR24269">
    <property type="entry name" value="KREMEN PROTEIN"/>
    <property type="match status" value="1"/>
</dbReference>
<keyword evidence="5" id="KW-0472">Membrane</keyword>
<keyword evidence="14" id="KW-1185">Reference proteome</keyword>
<feature type="compositionally biased region" description="Low complexity" evidence="9">
    <location>
        <begin position="191"/>
        <end position="207"/>
    </location>
</feature>
<evidence type="ECO:0000256" key="3">
    <source>
        <dbReference type="ARBA" id="ARBA00022729"/>
    </source>
</evidence>
<reference evidence="13" key="1">
    <citation type="submission" date="2021-10" db="EMBL/GenBank/DDBJ databases">
        <title>Tropical sea cucumber genome reveals ecological adaptation and Cuvierian tubules defense mechanism.</title>
        <authorList>
            <person name="Chen T."/>
        </authorList>
    </citation>
    <scope>NUCLEOTIDE SEQUENCE</scope>
    <source>
        <strain evidence="13">Nanhai2018</strain>
        <tissue evidence="13">Muscle</tissue>
    </source>
</reference>
<evidence type="ECO:0000313" key="13">
    <source>
        <dbReference type="EMBL" id="KAJ8033250.1"/>
    </source>
</evidence>
<proteinExistence type="predicted"/>
<protein>
    <submittedName>
        <fullName evidence="13">Uncharacterized protein</fullName>
    </submittedName>
</protein>
<evidence type="ECO:0000259" key="12">
    <source>
        <dbReference type="PROSITE" id="PS51212"/>
    </source>
</evidence>
<keyword evidence="7" id="KW-0325">Glycoprotein</keyword>
<feature type="compositionally biased region" description="Low complexity" evidence="9">
    <location>
        <begin position="214"/>
        <end position="231"/>
    </location>
</feature>
<evidence type="ECO:0000256" key="5">
    <source>
        <dbReference type="ARBA" id="ARBA00023136"/>
    </source>
</evidence>
<keyword evidence="4" id="KW-1133">Transmembrane helix</keyword>
<evidence type="ECO:0000256" key="2">
    <source>
        <dbReference type="ARBA" id="ARBA00022692"/>
    </source>
</evidence>
<evidence type="ECO:0000256" key="8">
    <source>
        <dbReference type="PROSITE-ProRule" id="PRU00302"/>
    </source>
</evidence>
<comment type="subcellular location">
    <subcellularLocation>
        <location evidence="1">Membrane</location>
        <topology evidence="1">Single-pass membrane protein</topology>
    </subcellularLocation>
</comment>
<evidence type="ECO:0000256" key="10">
    <source>
        <dbReference type="SAM" id="SignalP"/>
    </source>
</evidence>
<keyword evidence="8" id="KW-0768">Sushi</keyword>
<dbReference type="EMBL" id="JAIZAY010000011">
    <property type="protein sequence ID" value="KAJ8033250.1"/>
    <property type="molecule type" value="Genomic_DNA"/>
</dbReference>
<keyword evidence="3 10" id="KW-0732">Signal</keyword>
<dbReference type="Gene3D" id="2.10.70.10">
    <property type="entry name" value="Complement Module, domain 1"/>
    <property type="match status" value="1"/>
</dbReference>
<dbReference type="CDD" id="cd00033">
    <property type="entry name" value="CCP"/>
    <property type="match status" value="1"/>
</dbReference>
<dbReference type="InterPro" id="IPR000436">
    <property type="entry name" value="Sushi_SCR_CCP_dom"/>
</dbReference>
<feature type="chain" id="PRO_5040130601" evidence="10">
    <location>
        <begin position="17"/>
        <end position="315"/>
    </location>
</feature>
<feature type="domain" description="Sushi" evidence="11">
    <location>
        <begin position="123"/>
        <end position="180"/>
    </location>
</feature>
<dbReference type="GO" id="GO:0005886">
    <property type="term" value="C:plasma membrane"/>
    <property type="evidence" value="ECO:0007669"/>
    <property type="project" value="TreeGrafter"/>
</dbReference>
<comment type="caution">
    <text evidence="8">Lacks conserved residue(s) required for the propagation of feature annotation.</text>
</comment>
<accession>A0A9Q1BUZ6</accession>
<dbReference type="InterPro" id="IPR002889">
    <property type="entry name" value="WSC_carb-bd"/>
</dbReference>
<sequence length="315" mass="35519">MAVTFRLLSFIIITLSFELNLCVDAYSYIGCFQDATTDEERALPDSGQYLPRITIGSCRNFCAGQEFVYFGVEYDFCFCGAWDTDYSKHGELDEKSCNIPCRGNPSQMCGDRHALRVFVDNIPECQDIALENGQMHRLGLTATFSCIKGYNLQGNTQINCVYDDFRESFSWNGPPPICIEDVPTNTPRWMTTTKKATPTTYRTTQTTTKHRTTHTPTTFQSRSPQQISISPASTKDITTIKLREKVTTQPVHQQTTDSKKERETQAKDKEIVRKPTTQIKQDIKEIGNGTETQSSSHYSLILIVISLLGLIMGVI</sequence>
<dbReference type="PROSITE" id="PS50923">
    <property type="entry name" value="SUSHI"/>
    <property type="match status" value="1"/>
</dbReference>
<feature type="compositionally biased region" description="Basic and acidic residues" evidence="9">
    <location>
        <begin position="257"/>
        <end position="273"/>
    </location>
</feature>
<dbReference type="Pfam" id="PF00084">
    <property type="entry name" value="Sushi"/>
    <property type="match status" value="1"/>
</dbReference>
<evidence type="ECO:0000259" key="11">
    <source>
        <dbReference type="PROSITE" id="PS50923"/>
    </source>
</evidence>
<gene>
    <name evidence="13" type="ORF">HOLleu_23428</name>
</gene>
<dbReference type="SUPFAM" id="SSF57535">
    <property type="entry name" value="Complement control module/SCR domain"/>
    <property type="match status" value="1"/>
</dbReference>
<dbReference type="PROSITE" id="PS51212">
    <property type="entry name" value="WSC"/>
    <property type="match status" value="1"/>
</dbReference>
<feature type="region of interest" description="Disordered" evidence="9">
    <location>
        <begin position="246"/>
        <end position="273"/>
    </location>
</feature>
<dbReference type="OrthoDB" id="10043391at2759"/>
<dbReference type="Proteomes" id="UP001152320">
    <property type="component" value="Chromosome 11"/>
</dbReference>
<dbReference type="InterPro" id="IPR035976">
    <property type="entry name" value="Sushi/SCR/CCP_sf"/>
</dbReference>
<organism evidence="13 14">
    <name type="scientific">Holothuria leucospilota</name>
    <name type="common">Black long sea cucumber</name>
    <name type="synonym">Mertensiothuria leucospilota</name>
    <dbReference type="NCBI Taxonomy" id="206669"/>
    <lineage>
        <taxon>Eukaryota</taxon>
        <taxon>Metazoa</taxon>
        <taxon>Echinodermata</taxon>
        <taxon>Eleutherozoa</taxon>
        <taxon>Echinozoa</taxon>
        <taxon>Holothuroidea</taxon>
        <taxon>Aspidochirotacea</taxon>
        <taxon>Aspidochirotida</taxon>
        <taxon>Holothuriidae</taxon>
        <taxon>Holothuria</taxon>
    </lineage>
</organism>
<feature type="compositionally biased region" description="Polar residues" evidence="9">
    <location>
        <begin position="247"/>
        <end position="256"/>
    </location>
</feature>
<evidence type="ECO:0000256" key="4">
    <source>
        <dbReference type="ARBA" id="ARBA00022989"/>
    </source>
</evidence>